<feature type="repeat" description="TPR" evidence="8">
    <location>
        <begin position="264"/>
        <end position="297"/>
    </location>
</feature>
<dbReference type="Gene3D" id="1.25.40.10">
    <property type="entry name" value="Tetratricopeptide repeat domain"/>
    <property type="match status" value="4"/>
</dbReference>
<evidence type="ECO:0000256" key="3">
    <source>
        <dbReference type="ARBA" id="ARBA00011970"/>
    </source>
</evidence>
<dbReference type="AlphaFoldDB" id="R4WY30"/>
<sequence length="799" mass="89478">MIHLLGGDPVKAESLIKVSLSSDASAQGQADLGLALKAQKRYEEAEIVLRRAIALEPRLFHAHLNLARVFDEQRKFGDAEAAYRRVIELKPDAADIRFNLGKLLARVGRSAEAEVELRRAAELRPAWAEAHNSLGAVLAERGSSDEAEAAFRRALEITPRFPEASCNLGLLLVERRRFEEAEATLRFALSVDPEFAGASEGLANLLSRLGRAEEAIEEFRRSVALSPNNLGDASTLGALLAERKHFEEAESVLRRALELDPEFVPAHVNLGSLLIDVGRLDEGERHLRSVLEVDPSHWAAVYNLGLLLKSLRRHDESEKFHRRAVELKPRWTPAHIGLGNALLAKNSGDISEALDCYRRASELDPDCLVGHSNLAYALTFVSSTGLEVLEESKRFAARFEAPYATGPMKYENERSLSRRLRIGYVSPDFRHHCQTLFTLPLLRNHDHEAFEIYCYASVAKPDHATREIQPLADVWRDVHTLSDDKLAKQIKEDRIDVLVDLTMHMANGRQMMFAHRPAPVQVAWLAYPGTTGSNAIGYRLTDPWIDPPGSPEADNRYSEQSIRLPDTFWCYDPLTQVHEVSPLPADSAGHITFGCLNNPCKLTNRTFDLWAQVMARVEGSTLLLLVSHGEAREAVVAHFAAWGIAPERLNFVDYQPRERYLNRYQHIDIVLDTFPYNGHTTSLDALWMGVPVATMVGETPAARAGYALLSNLGLSELAGDSDESFVTKTVQLSNDLPRLRRIRSELRTRMESSPLMDGARFARGIETAFRSMYGEWVRSTTAQGDVRSRTRRSNRARRK</sequence>
<reference evidence="10 11" key="1">
    <citation type="journal article" date="2013" name="Genome Announc.">
        <title>Complete Genome Sequence of Burkholderia sp. Strain RPE64, Bacterial Symbiont of the Bean Bug Riptortus pedestris.</title>
        <authorList>
            <person name="Shibata T.F."/>
            <person name="Maeda T."/>
            <person name="Nikoh N."/>
            <person name="Yamaguchi K."/>
            <person name="Oshima K."/>
            <person name="Hattori M."/>
            <person name="Nishiyama T."/>
            <person name="Hasebe M."/>
            <person name="Fukatsu T."/>
            <person name="Kikuchi Y."/>
            <person name="Shigenobu S."/>
        </authorList>
    </citation>
    <scope>NUCLEOTIDE SEQUENCE [LARGE SCALE GENOMIC DNA]</scope>
</reference>
<dbReference type="SMART" id="SM00028">
    <property type="entry name" value="TPR"/>
    <property type="match status" value="10"/>
</dbReference>
<comment type="similarity">
    <text evidence="2">Belongs to the glycosyltransferase 41 family. O-GlcNAc transferase subfamily.</text>
</comment>
<comment type="pathway">
    <text evidence="1">Protein modification; protein glycosylation.</text>
</comment>
<dbReference type="InterPro" id="IPR011990">
    <property type="entry name" value="TPR-like_helical_dom_sf"/>
</dbReference>
<dbReference type="KEGG" id="buo:BRPE64_ACDS23420"/>
<dbReference type="Pfam" id="PF13432">
    <property type="entry name" value="TPR_16"/>
    <property type="match status" value="2"/>
</dbReference>
<keyword evidence="11" id="KW-1185">Reference proteome</keyword>
<reference evidence="10 11" key="2">
    <citation type="journal article" date="2018" name="Int. J. Syst. Evol. Microbiol.">
        <title>Burkholderia insecticola sp. nov., a gut symbiotic bacterium of the bean bug Riptortus pedestris.</title>
        <authorList>
            <person name="Takeshita K."/>
            <person name="Tamaki H."/>
            <person name="Ohbayashi T."/>
            <person name="Meng X.-Y."/>
            <person name="Sone T."/>
            <person name="Mitani Y."/>
            <person name="Peeters C."/>
            <person name="Kikuchi Y."/>
            <person name="Vandamme P."/>
        </authorList>
    </citation>
    <scope>NUCLEOTIDE SEQUENCE [LARGE SCALE GENOMIC DNA]</scope>
    <source>
        <strain evidence="10">RPE64</strain>
    </source>
</reference>
<dbReference type="PANTHER" id="PTHR44835">
    <property type="entry name" value="UDP-N-ACETYLGLUCOSAMINE--PEPTIDE N-ACETYLGLUCOSAMINYLTRANSFERASE SPINDLY-RELATED"/>
    <property type="match status" value="1"/>
</dbReference>
<evidence type="ECO:0000256" key="8">
    <source>
        <dbReference type="PROSITE-ProRule" id="PRU00339"/>
    </source>
</evidence>
<keyword evidence="7 8" id="KW-0802">TPR repeat</keyword>
<dbReference type="InterPro" id="IPR029489">
    <property type="entry name" value="OGT/SEC/SPY_C"/>
</dbReference>
<dbReference type="Gene3D" id="3.40.50.11380">
    <property type="match status" value="1"/>
</dbReference>
<feature type="repeat" description="TPR" evidence="8">
    <location>
        <begin position="26"/>
        <end position="59"/>
    </location>
</feature>
<feature type="repeat" description="TPR" evidence="8">
    <location>
        <begin position="60"/>
        <end position="93"/>
    </location>
</feature>
<dbReference type="SUPFAM" id="SSF53756">
    <property type="entry name" value="UDP-Glycosyltransferase/glycogen phosphorylase"/>
    <property type="match status" value="1"/>
</dbReference>
<evidence type="ECO:0000256" key="4">
    <source>
        <dbReference type="ARBA" id="ARBA00022676"/>
    </source>
</evidence>
<feature type="repeat" description="TPR" evidence="8">
    <location>
        <begin position="196"/>
        <end position="229"/>
    </location>
</feature>
<keyword evidence="4" id="KW-0328">Glycosyltransferase</keyword>
<dbReference type="HOGENOM" id="CLU_001721_4_0_4"/>
<dbReference type="STRING" id="758793.BRPE64_ACDS23420"/>
<accession>R4WY30</accession>
<evidence type="ECO:0000256" key="2">
    <source>
        <dbReference type="ARBA" id="ARBA00005386"/>
    </source>
</evidence>
<dbReference type="PROSITE" id="PS50005">
    <property type="entry name" value="TPR"/>
    <property type="match status" value="9"/>
</dbReference>
<evidence type="ECO:0000313" key="10">
    <source>
        <dbReference type="EMBL" id="BAN24096.1"/>
    </source>
</evidence>
<feature type="domain" description="O-GlcNAc transferase C-terminal" evidence="9">
    <location>
        <begin position="407"/>
        <end position="572"/>
    </location>
</feature>
<proteinExistence type="inferred from homology"/>
<keyword evidence="6" id="KW-0677">Repeat</keyword>
<gene>
    <name evidence="10" type="ORF">BRPE64_ACDS23420</name>
</gene>
<feature type="repeat" description="TPR" evidence="8">
    <location>
        <begin position="230"/>
        <end position="263"/>
    </location>
</feature>
<evidence type="ECO:0000259" key="9">
    <source>
        <dbReference type="Pfam" id="PF13844"/>
    </source>
</evidence>
<organism evidence="10 11">
    <name type="scientific">Caballeronia insecticola</name>
    <dbReference type="NCBI Taxonomy" id="758793"/>
    <lineage>
        <taxon>Bacteria</taxon>
        <taxon>Pseudomonadati</taxon>
        <taxon>Pseudomonadota</taxon>
        <taxon>Betaproteobacteria</taxon>
        <taxon>Burkholderiales</taxon>
        <taxon>Burkholderiaceae</taxon>
        <taxon>Caballeronia</taxon>
    </lineage>
</organism>
<feature type="repeat" description="TPR" evidence="8">
    <location>
        <begin position="162"/>
        <end position="195"/>
    </location>
</feature>
<evidence type="ECO:0000256" key="6">
    <source>
        <dbReference type="ARBA" id="ARBA00022737"/>
    </source>
</evidence>
<dbReference type="PATRIC" id="fig|758793.3.peg.2346"/>
<keyword evidence="5" id="KW-0808">Transferase</keyword>
<dbReference type="Proteomes" id="UP000013966">
    <property type="component" value="Chromosome 1"/>
</dbReference>
<evidence type="ECO:0000256" key="7">
    <source>
        <dbReference type="ARBA" id="ARBA00022803"/>
    </source>
</evidence>
<dbReference type="SUPFAM" id="SSF48452">
    <property type="entry name" value="TPR-like"/>
    <property type="match status" value="2"/>
</dbReference>
<feature type="repeat" description="TPR" evidence="8">
    <location>
        <begin position="334"/>
        <end position="367"/>
    </location>
</feature>
<feature type="repeat" description="TPR" evidence="8">
    <location>
        <begin position="298"/>
        <end position="331"/>
    </location>
</feature>
<evidence type="ECO:0000256" key="1">
    <source>
        <dbReference type="ARBA" id="ARBA00004922"/>
    </source>
</evidence>
<dbReference type="Pfam" id="PF13844">
    <property type="entry name" value="Glyco_transf_41"/>
    <property type="match status" value="2"/>
</dbReference>
<dbReference type="GO" id="GO:0097363">
    <property type="term" value="F:protein O-acetylglucosaminyltransferase activity"/>
    <property type="evidence" value="ECO:0007669"/>
    <property type="project" value="UniProtKB-EC"/>
</dbReference>
<dbReference type="InterPro" id="IPR051939">
    <property type="entry name" value="Glycosyltr_41/O-GlcNAc_trsf"/>
</dbReference>
<protein>
    <recommendedName>
        <fullName evidence="3">protein O-GlcNAc transferase</fullName>
        <ecNumber evidence="3">2.4.1.255</ecNumber>
    </recommendedName>
</protein>
<dbReference type="PROSITE" id="PS50293">
    <property type="entry name" value="TPR_REGION"/>
    <property type="match status" value="1"/>
</dbReference>
<dbReference type="Pfam" id="PF14559">
    <property type="entry name" value="TPR_19"/>
    <property type="match status" value="1"/>
</dbReference>
<evidence type="ECO:0000256" key="5">
    <source>
        <dbReference type="ARBA" id="ARBA00022679"/>
    </source>
</evidence>
<name>R4WY30_9BURK</name>
<dbReference type="Pfam" id="PF13181">
    <property type="entry name" value="TPR_8"/>
    <property type="match status" value="3"/>
</dbReference>
<dbReference type="InterPro" id="IPR019734">
    <property type="entry name" value="TPR_rpt"/>
</dbReference>
<evidence type="ECO:0000313" key="11">
    <source>
        <dbReference type="Proteomes" id="UP000013966"/>
    </source>
</evidence>
<dbReference type="EMBL" id="AP013058">
    <property type="protein sequence ID" value="BAN24096.1"/>
    <property type="molecule type" value="Genomic_DNA"/>
</dbReference>
<feature type="domain" description="O-GlcNAc transferase C-terminal" evidence="9">
    <location>
        <begin position="591"/>
        <end position="762"/>
    </location>
</feature>
<dbReference type="Gene3D" id="3.40.50.2000">
    <property type="entry name" value="Glycogen Phosphorylase B"/>
    <property type="match status" value="1"/>
</dbReference>
<feature type="repeat" description="TPR" evidence="8">
    <location>
        <begin position="128"/>
        <end position="161"/>
    </location>
</feature>
<dbReference type="EC" id="2.4.1.255" evidence="3"/>
<dbReference type="PANTHER" id="PTHR44835:SF1">
    <property type="entry name" value="PROTEIN O-GLCNAC TRANSFERASE"/>
    <property type="match status" value="1"/>
</dbReference>